<dbReference type="Proteomes" id="UP000009027">
    <property type="component" value="Unassembled WGS sequence"/>
</dbReference>
<evidence type="ECO:0000313" key="2">
    <source>
        <dbReference type="EMBL" id="CCD19787.1"/>
    </source>
</evidence>
<sequence>MRPAAMPFPMASVFGARLLVLALIATKSKFEAVSSSGSLFFFSPSMAFFAALPPSFSSLDSVCVSSCAMHSLVVFHARATSLTFVHACVKASPMPPHVPPGACVAARARAIASPTAVSLCQSEPSSRALLAAASVILSAACRIFPATSFPSATTAFKASGTALKLSKTAHIGAKSAAVLPPAASAAAAVLAVHAKPAAMASNAVHAHISCLPSTTHRRTQEVRPHRATERLPPLRDARMLALCRSPPPVSVVAPPLFRAALFPPRARPTRVQLGTAVAAVLGTKRLSAAANRRRHRS</sequence>
<keyword evidence="1" id="KW-0732">Signal</keyword>
<feature type="signal peptide" evidence="1">
    <location>
        <begin position="1"/>
        <end position="30"/>
    </location>
</feature>
<dbReference type="VEuPathDB" id="TriTrypDB:TvY486_0025060"/>
<keyword evidence="3" id="KW-1185">Reference proteome</keyword>
<organism evidence="2 3">
    <name type="scientific">Trypanosoma vivax (strain Y486)</name>
    <dbReference type="NCBI Taxonomy" id="1055687"/>
    <lineage>
        <taxon>Eukaryota</taxon>
        <taxon>Discoba</taxon>
        <taxon>Euglenozoa</taxon>
        <taxon>Kinetoplastea</taxon>
        <taxon>Metakinetoplastina</taxon>
        <taxon>Trypanosomatida</taxon>
        <taxon>Trypanosomatidae</taxon>
        <taxon>Trypanosoma</taxon>
        <taxon>Duttonella</taxon>
    </lineage>
</organism>
<proteinExistence type="predicted"/>
<evidence type="ECO:0000313" key="3">
    <source>
        <dbReference type="Proteomes" id="UP000009027"/>
    </source>
</evidence>
<feature type="chain" id="PRO_5003394990" evidence="1">
    <location>
        <begin position="31"/>
        <end position="297"/>
    </location>
</feature>
<protein>
    <submittedName>
        <fullName evidence="2">Uncharacterized protein</fullName>
    </submittedName>
</protein>
<dbReference type="EMBL" id="CAEX01004112">
    <property type="protein sequence ID" value="CCD19787.1"/>
    <property type="molecule type" value="Genomic_DNA"/>
</dbReference>
<dbReference type="AlphaFoldDB" id="F9WQF9"/>
<name>F9WQF9_TRYVY</name>
<reference evidence="2 3" key="1">
    <citation type="journal article" date="2012" name="Proc. Natl. Acad. Sci. U.S.A.">
        <title>Antigenic diversity is generated by distinct evolutionary mechanisms in African trypanosome species.</title>
        <authorList>
            <person name="Jackson A.P."/>
            <person name="Berry A."/>
            <person name="Aslett M."/>
            <person name="Allison H.C."/>
            <person name="Burton P."/>
            <person name="Vavrova-Anderson J."/>
            <person name="Brown R."/>
            <person name="Browne H."/>
            <person name="Corton N."/>
            <person name="Hauser H."/>
            <person name="Gamble J."/>
            <person name="Gilderthorp R."/>
            <person name="Marcello L."/>
            <person name="McQuillan J."/>
            <person name="Otto T.D."/>
            <person name="Quail M.A."/>
            <person name="Sanders M.J."/>
            <person name="van Tonder A."/>
            <person name="Ginger M.L."/>
            <person name="Field M.C."/>
            <person name="Barry J.D."/>
            <person name="Hertz-Fowler C."/>
            <person name="Berriman M."/>
        </authorList>
    </citation>
    <scope>NUCLEOTIDE SEQUENCE</scope>
    <source>
        <strain evidence="2 3">Y486</strain>
    </source>
</reference>
<evidence type="ECO:0000256" key="1">
    <source>
        <dbReference type="SAM" id="SignalP"/>
    </source>
</evidence>
<gene>
    <name evidence="2" type="ORF">TvY486_0025060</name>
</gene>
<accession>F9WQF9</accession>